<name>A0A8D7FQ00_MUSAM</name>
<protein>
    <submittedName>
        <fullName evidence="1">(wild Malaysian banana) hypothetical protein</fullName>
    </submittedName>
</protein>
<organism evidence="1">
    <name type="scientific">Musa acuminata subsp. malaccensis</name>
    <name type="common">Wild banana</name>
    <name type="synonym">Musa malaccensis</name>
    <dbReference type="NCBI Taxonomy" id="214687"/>
    <lineage>
        <taxon>Eukaryota</taxon>
        <taxon>Viridiplantae</taxon>
        <taxon>Streptophyta</taxon>
        <taxon>Embryophyta</taxon>
        <taxon>Tracheophyta</taxon>
        <taxon>Spermatophyta</taxon>
        <taxon>Magnoliopsida</taxon>
        <taxon>Liliopsida</taxon>
        <taxon>Zingiberales</taxon>
        <taxon>Musaceae</taxon>
        <taxon>Musa</taxon>
    </lineage>
</organism>
<reference evidence="1" key="1">
    <citation type="submission" date="2021-03" db="EMBL/GenBank/DDBJ databases">
        <authorList>
            <consortium name="Genoscope - CEA"/>
            <person name="William W."/>
        </authorList>
    </citation>
    <scope>NUCLEOTIDE SEQUENCE</scope>
    <source>
        <strain evidence="1">Doubled-haploid Pahang</strain>
    </source>
</reference>
<sequence length="110" mass="12640">MSSLPKACAYHASYTARLIISESPNLSDTRPYHDDWCQNKSAGHRVWVTCAEIWGYLIHNKMETFLDGQTHIGTPKVNYRPYILLGLYEQINILSGKDCDILYTLIVLYD</sequence>
<proteinExistence type="predicted"/>
<accession>A0A8D7FQ00</accession>
<gene>
    <name evidence="1" type="ORF">GSMUA_68970.1</name>
</gene>
<evidence type="ECO:0000313" key="1">
    <source>
        <dbReference type="EMBL" id="CAG1862003.1"/>
    </source>
</evidence>
<dbReference type="EMBL" id="HG996467">
    <property type="protein sequence ID" value="CAG1862003.1"/>
    <property type="molecule type" value="Genomic_DNA"/>
</dbReference>
<dbReference type="AlphaFoldDB" id="A0A8D7FQ00"/>